<keyword evidence="1" id="KW-0862">Zinc</keyword>
<feature type="compositionally biased region" description="Polar residues" evidence="2">
    <location>
        <begin position="805"/>
        <end position="816"/>
    </location>
</feature>
<reference evidence="4" key="2">
    <citation type="submission" date="2022-01" db="EMBL/GenBank/DDBJ databases">
        <authorList>
            <person name="Yamashiro T."/>
            <person name="Shiraishi A."/>
            <person name="Satake H."/>
            <person name="Nakayama K."/>
        </authorList>
    </citation>
    <scope>NUCLEOTIDE SEQUENCE</scope>
</reference>
<evidence type="ECO:0000313" key="5">
    <source>
        <dbReference type="Proteomes" id="UP001151760"/>
    </source>
</evidence>
<dbReference type="PANTHER" id="PTHR11439">
    <property type="entry name" value="GAG-POL-RELATED RETROTRANSPOSON"/>
    <property type="match status" value="1"/>
</dbReference>
<dbReference type="InterPro" id="IPR043502">
    <property type="entry name" value="DNA/RNA_pol_sf"/>
</dbReference>
<dbReference type="InterPro" id="IPR012337">
    <property type="entry name" value="RNaseH-like_sf"/>
</dbReference>
<feature type="compositionally biased region" description="Polar residues" evidence="2">
    <location>
        <begin position="394"/>
        <end position="408"/>
    </location>
</feature>
<dbReference type="SUPFAM" id="SSF57756">
    <property type="entry name" value="Retrovirus zinc finger-like domains"/>
    <property type="match status" value="1"/>
</dbReference>
<dbReference type="CDD" id="cd09272">
    <property type="entry name" value="RNase_HI_RT_Ty1"/>
    <property type="match status" value="1"/>
</dbReference>
<dbReference type="SMART" id="SM00343">
    <property type="entry name" value="ZnF_C2HC"/>
    <property type="match status" value="1"/>
</dbReference>
<dbReference type="SUPFAM" id="SSF56672">
    <property type="entry name" value="DNA/RNA polymerases"/>
    <property type="match status" value="1"/>
</dbReference>
<organism evidence="4 5">
    <name type="scientific">Tanacetum coccineum</name>
    <dbReference type="NCBI Taxonomy" id="301880"/>
    <lineage>
        <taxon>Eukaryota</taxon>
        <taxon>Viridiplantae</taxon>
        <taxon>Streptophyta</taxon>
        <taxon>Embryophyta</taxon>
        <taxon>Tracheophyta</taxon>
        <taxon>Spermatophyta</taxon>
        <taxon>Magnoliopsida</taxon>
        <taxon>eudicotyledons</taxon>
        <taxon>Gunneridae</taxon>
        <taxon>Pentapetalae</taxon>
        <taxon>asterids</taxon>
        <taxon>campanulids</taxon>
        <taxon>Asterales</taxon>
        <taxon>Asteraceae</taxon>
        <taxon>Asteroideae</taxon>
        <taxon>Anthemideae</taxon>
        <taxon>Anthemidinae</taxon>
        <taxon>Tanacetum</taxon>
    </lineage>
</organism>
<dbReference type="InterPro" id="IPR036875">
    <property type="entry name" value="Znf_CCHC_sf"/>
</dbReference>
<protein>
    <submittedName>
        <fullName evidence="4">Retrovirus-related pol polyprotein from transposon TNT 1-94</fullName>
    </submittedName>
</protein>
<dbReference type="InterPro" id="IPR001878">
    <property type="entry name" value="Znf_CCHC"/>
</dbReference>
<dbReference type="Pfam" id="PF00098">
    <property type="entry name" value="zf-CCHC"/>
    <property type="match status" value="1"/>
</dbReference>
<sequence length="1438" mass="163759">MGTSQMLLLDEREGIPKDIYSLINHYTDAKDIWENVKMILEGSELTKDDRESQLYDEFEHFRQIKGETIQGYYVRFTKLINDMRNIKMTMSRMQLNSKFVNNMLPEWSRFITEVKLNRGLKESNCDQLKLKQGGMINPGQAKPIKCYNCNGLGHIARECPRPKRLQDSDYFKDKMLLMQAQESGAVLDEEQSLFLAGEQVTNVDDDVDDSQENDLALNVDHIFEADECDAFDSDVDEGPTSQTMFMENLTSEDPIYDEAGQHTTRISNLTQILLSSTVDHYKSKTEEVTLLKKDFKQKEDKFLEEFLDIKKLKDKIEDRLYKQDQSVQTELLECVIGTCPKSFNERDNKAPFTPVPRKKQVTFSDKPGTSSSNAQKHKVHQRVQLTNIPVLPSTGVNDSTEASGSKPRSNTKKNRILPAKKENKKEVEVRLRTNKSVWTKVNRVDSSISSKRVVINSNSESVNSASHGMCVVNILNSVNATPTVRIVLNKEKQIWKPKGKLSDNSLNKTKQIWKPKSKLSDNSLNKTKQIWKPKGKLSDNSLSKTQISLNVVRSTNLYTISIDEMLKSSPICLMSKASKSKSWLWHHRLNHLNFGTINDLARKELVRDAGGVWEFSHRAKIKNTNMEVLHTLHKWICNGPMRVQSIKGKKYILVIVDDYSRFIWLVHDKKPDLTFFRVFGALCYPTNDSENLGKFQAKADIGIFVGYAPSRKGYRIYNKRTRRLMETIHVTFDEMHQSMAPARMSSGPEPLIMTPGQLKSGLAPTDKELEMLFQPMFDEHLEQSRVNEPVSSATEINAQVVPPGTSLSTTIAQDAPSTSASSSTSDIHLPVQHQEIAEEPIHEDTPIIHDALHPSHNLVTGDPGSAQSSSGNVNSAEPNQVNYPPDHLRRWTKDHPLDNIVGNPSRPVSTRKQLASDALWCCFHTELSKVEPKNFKMAVIEDCWFQAMQDEIHEFDRLEVWELVPRPIYVMVIALKWIYKVKLDEYGDVLKNKARLVAKGYRQEEGIDFEESFAPVARIEAIRIFIANAATKNMIIYQMDVKTAFLNGDLQEEVFVSQPEGFEDQDNPTHVYRLKKALYGLKQAPRAWYDTLSKFLMANNFFKGAVDPTLFTRKSGIHILLVQIYVDDIIFASTDHNACNIFSKEMSSKFQMSMMGQMSFFLGLQVSQSPGGIFINQAKYALETLKKYGMDLSDPVDTPMVDRLKLDEDLMGIPVDQTRFRGMVGSLMYLTASRPDLVFAVCMCARYQAKPTKKHFEAIKRVFRYLKGTINMGLWYPKDNAMSLTAYADADHAGCQDSRRSTSGSAQFLGDRLVSWSSKKQRSTAISTTEAEYIAMSGCCAQILWMRSQLKDYGFDFNKIPLYCDNKSAIALCCNNVQHSRSKHIDIRHHFIREQVENRVVELYFVETKSNYQLGRFLTKALPRGSVRISSSTPRLRG</sequence>
<accession>A0ABQ5EBH1</accession>
<feature type="region of interest" description="Disordered" evidence="2">
    <location>
        <begin position="797"/>
        <end position="826"/>
    </location>
</feature>
<keyword evidence="1" id="KW-0479">Metal-binding</keyword>
<gene>
    <name evidence="4" type="ORF">Tco_0974348</name>
</gene>
<dbReference type="InterPro" id="IPR013103">
    <property type="entry name" value="RVT_2"/>
</dbReference>
<dbReference type="SUPFAM" id="SSF53098">
    <property type="entry name" value="Ribonuclease H-like"/>
    <property type="match status" value="1"/>
</dbReference>
<evidence type="ECO:0000313" key="4">
    <source>
        <dbReference type="EMBL" id="GJT48191.1"/>
    </source>
</evidence>
<dbReference type="Proteomes" id="UP001151760">
    <property type="component" value="Unassembled WGS sequence"/>
</dbReference>
<keyword evidence="5" id="KW-1185">Reference proteome</keyword>
<feature type="region of interest" description="Disordered" evidence="2">
    <location>
        <begin position="345"/>
        <end position="425"/>
    </location>
</feature>
<reference evidence="4" key="1">
    <citation type="journal article" date="2022" name="Int. J. Mol. Sci.">
        <title>Draft Genome of Tanacetum Coccineum: Genomic Comparison of Closely Related Tanacetum-Family Plants.</title>
        <authorList>
            <person name="Yamashiro T."/>
            <person name="Shiraishi A."/>
            <person name="Nakayama K."/>
            <person name="Satake H."/>
        </authorList>
    </citation>
    <scope>NUCLEOTIDE SEQUENCE</scope>
</reference>
<name>A0ABQ5EBH1_9ASTR</name>
<feature type="domain" description="CCHC-type" evidence="3">
    <location>
        <begin position="145"/>
        <end position="161"/>
    </location>
</feature>
<proteinExistence type="predicted"/>
<evidence type="ECO:0000256" key="1">
    <source>
        <dbReference type="PROSITE-ProRule" id="PRU00047"/>
    </source>
</evidence>
<evidence type="ECO:0000256" key="2">
    <source>
        <dbReference type="SAM" id="MobiDB-lite"/>
    </source>
</evidence>
<dbReference type="Pfam" id="PF14223">
    <property type="entry name" value="Retrotran_gag_2"/>
    <property type="match status" value="1"/>
</dbReference>
<feature type="compositionally biased region" description="Polar residues" evidence="2">
    <location>
        <begin position="865"/>
        <end position="882"/>
    </location>
</feature>
<evidence type="ECO:0000259" key="3">
    <source>
        <dbReference type="PROSITE" id="PS50158"/>
    </source>
</evidence>
<dbReference type="Pfam" id="PF07727">
    <property type="entry name" value="RVT_2"/>
    <property type="match status" value="1"/>
</dbReference>
<keyword evidence="1" id="KW-0863">Zinc-finger</keyword>
<dbReference type="PROSITE" id="PS50158">
    <property type="entry name" value="ZF_CCHC"/>
    <property type="match status" value="1"/>
</dbReference>
<comment type="caution">
    <text evidence="4">The sequence shown here is derived from an EMBL/GenBank/DDBJ whole genome shotgun (WGS) entry which is preliminary data.</text>
</comment>
<feature type="compositionally biased region" description="Polar residues" evidence="2">
    <location>
        <begin position="361"/>
        <end position="374"/>
    </location>
</feature>
<dbReference type="Gene3D" id="4.10.60.10">
    <property type="entry name" value="Zinc finger, CCHC-type"/>
    <property type="match status" value="1"/>
</dbReference>
<dbReference type="Pfam" id="PF25597">
    <property type="entry name" value="SH3_retrovirus"/>
    <property type="match status" value="1"/>
</dbReference>
<dbReference type="PANTHER" id="PTHR11439:SF495">
    <property type="entry name" value="REVERSE TRANSCRIPTASE, RNA-DEPENDENT DNA POLYMERASE-RELATED"/>
    <property type="match status" value="1"/>
</dbReference>
<dbReference type="InterPro" id="IPR057670">
    <property type="entry name" value="SH3_retrovirus"/>
</dbReference>
<feature type="region of interest" description="Disordered" evidence="2">
    <location>
        <begin position="853"/>
        <end position="889"/>
    </location>
</feature>
<dbReference type="EMBL" id="BQNB010016133">
    <property type="protein sequence ID" value="GJT48191.1"/>
    <property type="molecule type" value="Genomic_DNA"/>
</dbReference>
<dbReference type="InterPro" id="IPR025724">
    <property type="entry name" value="GAG-pre-integrase_dom"/>
</dbReference>
<dbReference type="Pfam" id="PF13976">
    <property type="entry name" value="gag_pre-integrs"/>
    <property type="match status" value="1"/>
</dbReference>